<feature type="region of interest" description="Disordered" evidence="1">
    <location>
        <begin position="123"/>
        <end position="143"/>
    </location>
</feature>
<accession>Q2W9W3</accession>
<evidence type="ECO:0000313" key="2">
    <source>
        <dbReference type="EMBL" id="BAE49362.1"/>
    </source>
</evidence>
<dbReference type="InterPro" id="IPR036641">
    <property type="entry name" value="HPT_dom_sf"/>
</dbReference>
<dbReference type="Proteomes" id="UP000007058">
    <property type="component" value="Chromosome"/>
</dbReference>
<evidence type="ECO:0000256" key="1">
    <source>
        <dbReference type="SAM" id="MobiDB-lite"/>
    </source>
</evidence>
<dbReference type="KEGG" id="mag:amb0558"/>
<evidence type="ECO:0000313" key="3">
    <source>
        <dbReference type="Proteomes" id="UP000007058"/>
    </source>
</evidence>
<dbReference type="RefSeq" id="WP_011383001.1">
    <property type="nucleotide sequence ID" value="NC_007626.1"/>
</dbReference>
<dbReference type="AlphaFoldDB" id="Q2W9W3"/>
<dbReference type="STRING" id="342108.amb0558"/>
<dbReference type="OrthoDB" id="9786548at2"/>
<dbReference type="GO" id="GO:0000160">
    <property type="term" value="P:phosphorelay signal transduction system"/>
    <property type="evidence" value="ECO:0007669"/>
    <property type="project" value="InterPro"/>
</dbReference>
<name>Q2W9W3_PARM1</name>
<keyword evidence="3" id="KW-1185">Reference proteome</keyword>
<dbReference type="HOGENOM" id="CLU_121898_1_0_5"/>
<reference evidence="2 3" key="1">
    <citation type="journal article" date="2005" name="DNA Res.">
        <title>Complete genome sequence of the facultative anaerobic magnetotactic bacterium Magnetospirillum sp. strain AMB-1.</title>
        <authorList>
            <person name="Matsunaga T."/>
            <person name="Okamura Y."/>
            <person name="Fukuda Y."/>
            <person name="Wahyudi A.T."/>
            <person name="Murase Y."/>
            <person name="Takeyama H."/>
        </authorList>
    </citation>
    <scope>NUCLEOTIDE SEQUENCE [LARGE SCALE GENOMIC DNA]</scope>
    <source>
        <strain evidence="3">ATCC 700264 / AMB-1</strain>
    </source>
</reference>
<protein>
    <submittedName>
        <fullName evidence="2">Uncharacterized protein</fullName>
    </submittedName>
</protein>
<sequence length="143" mass="15026">MAGDGDLPELSPEALARAEAALAGLSGRYLEWAAADAARLRACLDEAQTPQADLARLIPRLFTISHDMKGQAATFGYPLVSELGERLCRMIEDNPTPGPEGLARLARLGEGMARIIAERLEGDGGDAGKALLDDCGSEPGQLP</sequence>
<dbReference type="EMBL" id="AP007255">
    <property type="protein sequence ID" value="BAE49362.1"/>
    <property type="molecule type" value="Genomic_DNA"/>
</dbReference>
<organism evidence="2 3">
    <name type="scientific">Paramagnetospirillum magneticum (strain ATCC 700264 / AMB-1)</name>
    <name type="common">Magnetospirillum magneticum</name>
    <dbReference type="NCBI Taxonomy" id="342108"/>
    <lineage>
        <taxon>Bacteria</taxon>
        <taxon>Pseudomonadati</taxon>
        <taxon>Pseudomonadota</taxon>
        <taxon>Alphaproteobacteria</taxon>
        <taxon>Rhodospirillales</taxon>
        <taxon>Magnetospirillaceae</taxon>
        <taxon>Paramagnetospirillum</taxon>
    </lineage>
</organism>
<dbReference type="SUPFAM" id="SSF47226">
    <property type="entry name" value="Histidine-containing phosphotransfer domain, HPT domain"/>
    <property type="match status" value="1"/>
</dbReference>
<proteinExistence type="predicted"/>
<gene>
    <name evidence="2" type="ordered locus">amb0558</name>
</gene>